<accession>A0A484L3G2</accession>
<evidence type="ECO:0000313" key="2">
    <source>
        <dbReference type="Proteomes" id="UP000595140"/>
    </source>
</evidence>
<keyword evidence="2" id="KW-1185">Reference proteome</keyword>
<sequence>MLEQALLNLPQLPLGKVMEEKSWMREALTRNEADIPSNLVAWERDNQAEVAHELLPSPEATMGFFRLLFKEPE</sequence>
<dbReference type="AlphaFoldDB" id="A0A484L3G2"/>
<organism evidence="1 2">
    <name type="scientific">Cuscuta campestris</name>
    <dbReference type="NCBI Taxonomy" id="132261"/>
    <lineage>
        <taxon>Eukaryota</taxon>
        <taxon>Viridiplantae</taxon>
        <taxon>Streptophyta</taxon>
        <taxon>Embryophyta</taxon>
        <taxon>Tracheophyta</taxon>
        <taxon>Spermatophyta</taxon>
        <taxon>Magnoliopsida</taxon>
        <taxon>eudicotyledons</taxon>
        <taxon>Gunneridae</taxon>
        <taxon>Pentapetalae</taxon>
        <taxon>asterids</taxon>
        <taxon>lamiids</taxon>
        <taxon>Solanales</taxon>
        <taxon>Convolvulaceae</taxon>
        <taxon>Cuscuteae</taxon>
        <taxon>Cuscuta</taxon>
        <taxon>Cuscuta subgen. Grammica</taxon>
        <taxon>Cuscuta sect. Cleistogrammica</taxon>
    </lineage>
</organism>
<gene>
    <name evidence="1" type="ORF">CCAM_LOCUS12618</name>
</gene>
<dbReference type="Proteomes" id="UP000595140">
    <property type="component" value="Unassembled WGS sequence"/>
</dbReference>
<protein>
    <submittedName>
        <fullName evidence="1">Uncharacterized protein</fullName>
    </submittedName>
</protein>
<name>A0A484L3G2_9ASTE</name>
<proteinExistence type="predicted"/>
<dbReference type="EMBL" id="OOIL02000956">
    <property type="protein sequence ID" value="VFQ70842.1"/>
    <property type="molecule type" value="Genomic_DNA"/>
</dbReference>
<reference evidence="1 2" key="1">
    <citation type="submission" date="2018-04" db="EMBL/GenBank/DDBJ databases">
        <authorList>
            <person name="Vogel A."/>
        </authorList>
    </citation>
    <scope>NUCLEOTIDE SEQUENCE [LARGE SCALE GENOMIC DNA]</scope>
</reference>
<evidence type="ECO:0000313" key="1">
    <source>
        <dbReference type="EMBL" id="VFQ70842.1"/>
    </source>
</evidence>